<dbReference type="Pfam" id="PF08672">
    <property type="entry name" value="ANAPC2"/>
    <property type="match status" value="1"/>
</dbReference>
<feature type="compositionally biased region" description="Gly residues" evidence="1">
    <location>
        <begin position="182"/>
        <end position="200"/>
    </location>
</feature>
<sequence length="337" mass="33925">MDRLDGGGPGGESLLEELQAAAAASGAAAPMEVDSATEDADERVLRIAAATAAAGFPGVGAHPPGGGGASGRPGGPSAGGASAGGGGGGGNSAADVVSLLTGVFGSPELFIAEYRNLLCGQLLYRSDYETVREVRTLELLKMRFGENAMHACEVGLPAALVRRKMLFWINHGVITEGRPHRGSGGGAGGGGAGARPGGSAGSSSSSAAAAAAAGGGVDLLYRRAEALPAELQGATLSDYGAEDEAPAQLPSAADRAVEEVGPFENYIKGMLQNYGGLPLDRLNHMLRLFVVSTPRYDKTPEQLQAFLQVLIAREVVVLDATGVYRLASGGARAGGAR</sequence>
<dbReference type="AlphaFoldDB" id="A0A150GAQ5"/>
<evidence type="ECO:0000259" key="2">
    <source>
        <dbReference type="SMART" id="SM01013"/>
    </source>
</evidence>
<proteinExistence type="predicted"/>
<dbReference type="SUPFAM" id="SSF75632">
    <property type="entry name" value="Cullin homology domain"/>
    <property type="match status" value="1"/>
</dbReference>
<dbReference type="Gene3D" id="1.10.10.10">
    <property type="entry name" value="Winged helix-like DNA-binding domain superfamily/Winged helix DNA-binding domain"/>
    <property type="match status" value="1"/>
</dbReference>
<dbReference type="PANTHER" id="PTHR45957">
    <property type="entry name" value="ANAPHASE-PROMOTING COMPLEX SUBUNIT 2"/>
    <property type="match status" value="1"/>
</dbReference>
<dbReference type="GO" id="GO:0005680">
    <property type="term" value="C:anaphase-promoting complex"/>
    <property type="evidence" value="ECO:0007669"/>
    <property type="project" value="TreeGrafter"/>
</dbReference>
<evidence type="ECO:0000313" key="4">
    <source>
        <dbReference type="Proteomes" id="UP000075714"/>
    </source>
</evidence>
<feature type="compositionally biased region" description="Gly residues" evidence="1">
    <location>
        <begin position="63"/>
        <end position="87"/>
    </location>
</feature>
<dbReference type="GO" id="GO:0070979">
    <property type="term" value="P:protein K11-linked ubiquitination"/>
    <property type="evidence" value="ECO:0007669"/>
    <property type="project" value="TreeGrafter"/>
</dbReference>
<dbReference type="PANTHER" id="PTHR45957:SF1">
    <property type="entry name" value="ANAPHASE-PROMOTING COMPLEX SUBUNIT 2"/>
    <property type="match status" value="1"/>
</dbReference>
<gene>
    <name evidence="3" type="ORF">GPECTOR_39g421</name>
</gene>
<dbReference type="InterPro" id="IPR036388">
    <property type="entry name" value="WH-like_DNA-bd_sf"/>
</dbReference>
<dbReference type="InterPro" id="IPR036317">
    <property type="entry name" value="Cullin_homology_sf"/>
</dbReference>
<dbReference type="InterPro" id="IPR036390">
    <property type="entry name" value="WH_DNA-bd_sf"/>
</dbReference>
<accession>A0A150GAQ5</accession>
<evidence type="ECO:0000313" key="3">
    <source>
        <dbReference type="EMBL" id="KXZ46927.1"/>
    </source>
</evidence>
<comment type="caution">
    <text evidence="3">The sequence shown here is derived from an EMBL/GenBank/DDBJ whole genome shotgun (WGS) entry which is preliminary data.</text>
</comment>
<dbReference type="SUPFAM" id="SSF46785">
    <property type="entry name" value="Winged helix' DNA-binding domain"/>
    <property type="match status" value="1"/>
</dbReference>
<evidence type="ECO:0000256" key="1">
    <source>
        <dbReference type="SAM" id="MobiDB-lite"/>
    </source>
</evidence>
<dbReference type="Proteomes" id="UP000075714">
    <property type="component" value="Unassembled WGS sequence"/>
</dbReference>
<feature type="domain" description="Anaphase-promoting complex subunit 2 C-terminal" evidence="2">
    <location>
        <begin position="266"/>
        <end position="326"/>
    </location>
</feature>
<dbReference type="EMBL" id="LSYV01000040">
    <property type="protein sequence ID" value="KXZ46927.1"/>
    <property type="molecule type" value="Genomic_DNA"/>
</dbReference>
<feature type="region of interest" description="Disordered" evidence="1">
    <location>
        <begin position="178"/>
        <end position="205"/>
    </location>
</feature>
<name>A0A150GAQ5_GONPE</name>
<dbReference type="OrthoDB" id="5581181at2759"/>
<dbReference type="InterPro" id="IPR044554">
    <property type="entry name" value="ANAPC2"/>
</dbReference>
<reference evidence="4" key="1">
    <citation type="journal article" date="2016" name="Nat. Commun.">
        <title>The Gonium pectorale genome demonstrates co-option of cell cycle regulation during the evolution of multicellularity.</title>
        <authorList>
            <person name="Hanschen E.R."/>
            <person name="Marriage T.N."/>
            <person name="Ferris P.J."/>
            <person name="Hamaji T."/>
            <person name="Toyoda A."/>
            <person name="Fujiyama A."/>
            <person name="Neme R."/>
            <person name="Noguchi H."/>
            <person name="Minakuchi Y."/>
            <person name="Suzuki M."/>
            <person name="Kawai-Toyooka H."/>
            <person name="Smith D.R."/>
            <person name="Sparks H."/>
            <person name="Anderson J."/>
            <person name="Bakaric R."/>
            <person name="Luria V."/>
            <person name="Karger A."/>
            <person name="Kirschner M.W."/>
            <person name="Durand P.M."/>
            <person name="Michod R.E."/>
            <person name="Nozaki H."/>
            <person name="Olson B.J."/>
        </authorList>
    </citation>
    <scope>NUCLEOTIDE SEQUENCE [LARGE SCALE GENOMIC DNA]</scope>
    <source>
        <strain evidence="4">NIES-2863</strain>
    </source>
</reference>
<dbReference type="InterPro" id="IPR014786">
    <property type="entry name" value="ANAPC2_C"/>
</dbReference>
<feature type="region of interest" description="Disordered" evidence="1">
    <location>
        <begin position="58"/>
        <end position="87"/>
    </location>
</feature>
<keyword evidence="4" id="KW-1185">Reference proteome</keyword>
<protein>
    <recommendedName>
        <fullName evidence="2">Anaphase-promoting complex subunit 2 C-terminal domain-containing protein</fullName>
    </recommendedName>
</protein>
<dbReference type="STRING" id="33097.A0A150GAQ5"/>
<organism evidence="3 4">
    <name type="scientific">Gonium pectorale</name>
    <name type="common">Green alga</name>
    <dbReference type="NCBI Taxonomy" id="33097"/>
    <lineage>
        <taxon>Eukaryota</taxon>
        <taxon>Viridiplantae</taxon>
        <taxon>Chlorophyta</taxon>
        <taxon>core chlorophytes</taxon>
        <taxon>Chlorophyceae</taxon>
        <taxon>CS clade</taxon>
        <taxon>Chlamydomonadales</taxon>
        <taxon>Volvocaceae</taxon>
        <taxon>Gonium</taxon>
    </lineage>
</organism>
<dbReference type="SMART" id="SM01013">
    <property type="entry name" value="APC2"/>
    <property type="match status" value="1"/>
</dbReference>
<dbReference type="GO" id="GO:0007091">
    <property type="term" value="P:metaphase/anaphase transition of mitotic cell cycle"/>
    <property type="evidence" value="ECO:0007669"/>
    <property type="project" value="TreeGrafter"/>
</dbReference>